<keyword evidence="3" id="KW-0808">Transferase</keyword>
<keyword evidence="1" id="KW-0472">Membrane</keyword>
<protein>
    <submittedName>
        <fullName evidence="3">Acyltransferase</fullName>
    </submittedName>
</protein>
<evidence type="ECO:0000313" key="4">
    <source>
        <dbReference type="Proteomes" id="UP001629367"/>
    </source>
</evidence>
<feature type="domain" description="Acyltransferase 3" evidence="2">
    <location>
        <begin position="9"/>
        <end position="340"/>
    </location>
</feature>
<feature type="transmembrane region" description="Helical" evidence="1">
    <location>
        <begin position="61"/>
        <end position="82"/>
    </location>
</feature>
<feature type="transmembrane region" description="Helical" evidence="1">
    <location>
        <begin position="12"/>
        <end position="32"/>
    </location>
</feature>
<name>A0ABW9DBS8_9BURK</name>
<accession>A0ABW9DBS8</accession>
<feature type="transmembrane region" description="Helical" evidence="1">
    <location>
        <begin position="215"/>
        <end position="233"/>
    </location>
</feature>
<feature type="transmembrane region" description="Helical" evidence="1">
    <location>
        <begin position="155"/>
        <end position="176"/>
    </location>
</feature>
<dbReference type="InterPro" id="IPR002656">
    <property type="entry name" value="Acyl_transf_3_dom"/>
</dbReference>
<keyword evidence="1" id="KW-1133">Transmembrane helix</keyword>
<sequence length="371" mass="40904">MNNQRLEFANALRGLAALSVLISHYLGIFWFARPIAGILANATVPDASVIPTPHLAVLLDAFPVATGPFGVALFFMISGFVIPFTFERTSVSGFIAGRILRIYPLYMAGFTITLIALTLSGIASGKPFPYTFANVVVHYFPGLRDLVWLPSIDGIVWTLEIELKFYVVCALIAPLLRQGRIWTFLVPMVLLATVQLGHGYPWGTLTKTLALDSEYMLFMFCGVAFNFHSRGFFNLRTLAVVSLAVLAAFCAAMMISAEPIRSIYSYIAAFTLFALAASISRSWPRFRLLSFFADISYPLYVVHGVMGYALIAFMINRGFSPWTAISCATVLAIALAWLLHVLVEVRAHRIGKQLSKRLTDRSGLIPVARDA</sequence>
<keyword evidence="3" id="KW-0012">Acyltransferase</keyword>
<feature type="transmembrane region" description="Helical" evidence="1">
    <location>
        <begin position="295"/>
        <end position="315"/>
    </location>
</feature>
<dbReference type="Proteomes" id="UP001629367">
    <property type="component" value="Unassembled WGS sequence"/>
</dbReference>
<reference evidence="3 4" key="1">
    <citation type="journal article" date="2024" name="Chem. Sci.">
        <title>Discovery of megapolipeptins by genome mining of a Burkholderiales bacteria collection.</title>
        <authorList>
            <person name="Paulo B.S."/>
            <person name="Recchia M.J.J."/>
            <person name="Lee S."/>
            <person name="Fergusson C.H."/>
            <person name="Romanowski S.B."/>
            <person name="Hernandez A."/>
            <person name="Krull N."/>
            <person name="Liu D.Y."/>
            <person name="Cavanagh H."/>
            <person name="Bos A."/>
            <person name="Gray C.A."/>
            <person name="Murphy B.T."/>
            <person name="Linington R.G."/>
            <person name="Eustaquio A.S."/>
        </authorList>
    </citation>
    <scope>NUCLEOTIDE SEQUENCE [LARGE SCALE GENOMIC DNA]</scope>
    <source>
        <strain evidence="3 4">RL17-335-BIF-A</strain>
    </source>
</reference>
<dbReference type="EMBL" id="JAQQBZ010000018">
    <property type="protein sequence ID" value="MFM0595943.1"/>
    <property type="molecule type" value="Genomic_DNA"/>
</dbReference>
<dbReference type="GO" id="GO:0016746">
    <property type="term" value="F:acyltransferase activity"/>
    <property type="evidence" value="ECO:0007669"/>
    <property type="project" value="UniProtKB-KW"/>
</dbReference>
<dbReference type="Pfam" id="PF01757">
    <property type="entry name" value="Acyl_transf_3"/>
    <property type="match status" value="1"/>
</dbReference>
<feature type="transmembrane region" description="Helical" evidence="1">
    <location>
        <begin position="238"/>
        <end position="257"/>
    </location>
</feature>
<evidence type="ECO:0000256" key="1">
    <source>
        <dbReference type="SAM" id="Phobius"/>
    </source>
</evidence>
<proteinExistence type="predicted"/>
<gene>
    <name evidence="3" type="ORF">PQQ68_23240</name>
</gene>
<dbReference type="RefSeq" id="WP_408215647.1">
    <property type="nucleotide sequence ID" value="NZ_JAQQBZ010000018.1"/>
</dbReference>
<feature type="transmembrane region" description="Helical" evidence="1">
    <location>
        <begin position="321"/>
        <end position="343"/>
    </location>
</feature>
<feature type="transmembrane region" description="Helical" evidence="1">
    <location>
        <begin position="183"/>
        <end position="203"/>
    </location>
</feature>
<keyword evidence="4" id="KW-1185">Reference proteome</keyword>
<organism evidence="3 4">
    <name type="scientific">Paraburkholderia dilworthii</name>
    <dbReference type="NCBI Taxonomy" id="948106"/>
    <lineage>
        <taxon>Bacteria</taxon>
        <taxon>Pseudomonadati</taxon>
        <taxon>Pseudomonadota</taxon>
        <taxon>Betaproteobacteria</taxon>
        <taxon>Burkholderiales</taxon>
        <taxon>Burkholderiaceae</taxon>
        <taxon>Paraburkholderia</taxon>
    </lineage>
</organism>
<dbReference type="PANTHER" id="PTHR23028:SF131">
    <property type="entry name" value="BLR2367 PROTEIN"/>
    <property type="match status" value="1"/>
</dbReference>
<comment type="caution">
    <text evidence="3">The sequence shown here is derived from an EMBL/GenBank/DDBJ whole genome shotgun (WGS) entry which is preliminary data.</text>
</comment>
<feature type="transmembrane region" description="Helical" evidence="1">
    <location>
        <begin position="263"/>
        <end position="283"/>
    </location>
</feature>
<evidence type="ECO:0000259" key="2">
    <source>
        <dbReference type="Pfam" id="PF01757"/>
    </source>
</evidence>
<dbReference type="InterPro" id="IPR050879">
    <property type="entry name" value="Acyltransferase_3"/>
</dbReference>
<keyword evidence="1" id="KW-0812">Transmembrane</keyword>
<evidence type="ECO:0000313" key="3">
    <source>
        <dbReference type="EMBL" id="MFM0595943.1"/>
    </source>
</evidence>
<feature type="transmembrane region" description="Helical" evidence="1">
    <location>
        <begin position="103"/>
        <end position="123"/>
    </location>
</feature>
<dbReference type="PANTHER" id="PTHR23028">
    <property type="entry name" value="ACETYLTRANSFERASE"/>
    <property type="match status" value="1"/>
</dbReference>